<evidence type="ECO:0000256" key="6">
    <source>
        <dbReference type="ARBA" id="ARBA00022989"/>
    </source>
</evidence>
<dbReference type="PROSITE" id="PS50850">
    <property type="entry name" value="MFS"/>
    <property type="match status" value="1"/>
</dbReference>
<dbReference type="Proteomes" id="UP000677436">
    <property type="component" value="Chromosome"/>
</dbReference>
<feature type="transmembrane region" description="Helical" evidence="8">
    <location>
        <begin position="370"/>
        <end position="390"/>
    </location>
</feature>
<dbReference type="EMBL" id="AP024601">
    <property type="protein sequence ID" value="BCU80343.1"/>
    <property type="molecule type" value="Genomic_DNA"/>
</dbReference>
<evidence type="ECO:0000256" key="8">
    <source>
        <dbReference type="SAM" id="Phobius"/>
    </source>
</evidence>
<feature type="transmembrane region" description="Helical" evidence="8">
    <location>
        <begin position="314"/>
        <end position="335"/>
    </location>
</feature>
<dbReference type="PANTHER" id="PTHR42718:SF9">
    <property type="entry name" value="MAJOR FACILITATOR SUPERFAMILY MULTIDRUG TRANSPORTER MFSC"/>
    <property type="match status" value="1"/>
</dbReference>
<sequence length="526" mass="57741">MADHIPTPPTEQRENGGVENRLAATVVLIIAVFMAVLDMSIVNVALPSMMTEFGVDTSDIQWVITAYTLVVGTLVPVTGFVSDRFGYKRVFMLALVLFTVGSFLCGLAWNNLSMILFRIIQGLGGGALMPVSMAMIFRMFPPERRGTAMGFFGIAIMFAPAVGPTLSGYLTEYLNWRLIFYINVPIGILDFFLAMFLLKELSHGTRQRFDLWGFLTSTLGFSTLLYGLGIVPDKGWTDPEVIGFLSVAIVSLIVFVLIEWNIDQPMLDLRLIRNGAFSVSLAIVSITSIALFVPLFMIPLFLQNISGLSPIDTGLLLLPQALVTGLMMPIAGFLFDRIGARWPAIIGLCLTAYSLYLTHFLDVNTPHATLIWWMVLRGIGVSLLMMPVTTAGMNAVPSEKVGQATAINNTFRQVSASFGIAWATLLLSHRQAYHTAVGAEQFSLFSPQANETLQQLQNMFISMGQPLFQAKASALGLLMGQIQAHAMVQAMDDVFWVTMWITIATIALAFFLKNKGNGAKRRSMMG</sequence>
<dbReference type="CDD" id="cd17503">
    <property type="entry name" value="MFS_LmrB_MDR_like"/>
    <property type="match status" value="1"/>
</dbReference>
<dbReference type="AlphaFoldDB" id="A0A8D5ZMI9"/>
<feature type="transmembrane region" description="Helical" evidence="8">
    <location>
        <begin position="279"/>
        <end position="302"/>
    </location>
</feature>
<evidence type="ECO:0000256" key="2">
    <source>
        <dbReference type="ARBA" id="ARBA00008537"/>
    </source>
</evidence>
<feature type="transmembrane region" description="Helical" evidence="8">
    <location>
        <begin position="62"/>
        <end position="81"/>
    </location>
</feature>
<comment type="similarity">
    <text evidence="2">Belongs to the major facilitator superfamily. EmrB family.</text>
</comment>
<evidence type="ECO:0000256" key="1">
    <source>
        <dbReference type="ARBA" id="ARBA00004651"/>
    </source>
</evidence>
<dbReference type="PANTHER" id="PTHR42718">
    <property type="entry name" value="MAJOR FACILITATOR SUPERFAMILY MULTIDRUG TRANSPORTER MFSC"/>
    <property type="match status" value="1"/>
</dbReference>
<keyword evidence="7 8" id="KW-0472">Membrane</keyword>
<dbReference type="NCBIfam" id="TIGR00711">
    <property type="entry name" value="efflux_EmrB"/>
    <property type="match status" value="1"/>
</dbReference>
<evidence type="ECO:0000313" key="10">
    <source>
        <dbReference type="EMBL" id="BCU80343.1"/>
    </source>
</evidence>
<organism evidence="10 11">
    <name type="scientific">Polycladomyces abyssicola</name>
    <dbReference type="NCBI Taxonomy" id="1125966"/>
    <lineage>
        <taxon>Bacteria</taxon>
        <taxon>Bacillati</taxon>
        <taxon>Bacillota</taxon>
        <taxon>Bacilli</taxon>
        <taxon>Bacillales</taxon>
        <taxon>Thermoactinomycetaceae</taxon>
        <taxon>Polycladomyces</taxon>
    </lineage>
</organism>
<dbReference type="Gene3D" id="1.20.1250.20">
    <property type="entry name" value="MFS general substrate transporter like domains"/>
    <property type="match status" value="1"/>
</dbReference>
<dbReference type="GO" id="GO:0005886">
    <property type="term" value="C:plasma membrane"/>
    <property type="evidence" value="ECO:0007669"/>
    <property type="project" value="UniProtKB-SubCell"/>
</dbReference>
<dbReference type="PRINTS" id="PR01036">
    <property type="entry name" value="TCRTETB"/>
</dbReference>
<feature type="transmembrane region" description="Helical" evidence="8">
    <location>
        <begin position="209"/>
        <end position="229"/>
    </location>
</feature>
<feature type="transmembrane region" description="Helical" evidence="8">
    <location>
        <begin position="115"/>
        <end position="137"/>
    </location>
</feature>
<dbReference type="Gene3D" id="1.20.1720.10">
    <property type="entry name" value="Multidrug resistance protein D"/>
    <property type="match status" value="1"/>
</dbReference>
<reference evidence="10" key="1">
    <citation type="journal article" date="2013" name="Int. J. Syst. Evol. Microbiol.">
        <title>Polycladomyces abyssicola gen. nov., sp. nov., a thermophilic filamentous bacterium isolated from hemipelagic sediment.</title>
        <authorList>
            <person name="Tsubouchi T."/>
            <person name="Shimane Y."/>
            <person name="Mori K."/>
            <person name="Usui K."/>
            <person name="Hiraki T."/>
            <person name="Tame A."/>
            <person name="Uematsu K."/>
            <person name="Maruyama T."/>
            <person name="Hatada Y."/>
        </authorList>
    </citation>
    <scope>NUCLEOTIDE SEQUENCE</scope>
    <source>
        <strain evidence="10">JIR-001</strain>
    </source>
</reference>
<feature type="transmembrane region" description="Helical" evidence="8">
    <location>
        <begin position="342"/>
        <end position="358"/>
    </location>
</feature>
<gene>
    <name evidence="10" type="ORF">JIR001_01260</name>
</gene>
<keyword evidence="4" id="KW-1003">Cell membrane</keyword>
<evidence type="ECO:0000256" key="5">
    <source>
        <dbReference type="ARBA" id="ARBA00022692"/>
    </source>
</evidence>
<dbReference type="InterPro" id="IPR011701">
    <property type="entry name" value="MFS"/>
</dbReference>
<dbReference type="InterPro" id="IPR004638">
    <property type="entry name" value="EmrB-like"/>
</dbReference>
<accession>A0A8D5ZMI9</accession>
<feature type="transmembrane region" description="Helical" evidence="8">
    <location>
        <begin position="178"/>
        <end position="197"/>
    </location>
</feature>
<evidence type="ECO:0000256" key="3">
    <source>
        <dbReference type="ARBA" id="ARBA00022448"/>
    </source>
</evidence>
<feature type="transmembrane region" description="Helical" evidence="8">
    <location>
        <begin position="90"/>
        <end position="109"/>
    </location>
</feature>
<dbReference type="KEGG" id="pabs:JIR001_01260"/>
<feature type="transmembrane region" description="Helical" evidence="8">
    <location>
        <begin position="149"/>
        <end position="166"/>
    </location>
</feature>
<keyword evidence="11" id="KW-1185">Reference proteome</keyword>
<dbReference type="RefSeq" id="WP_212773747.1">
    <property type="nucleotide sequence ID" value="NZ_AP024601.1"/>
</dbReference>
<dbReference type="SUPFAM" id="SSF103473">
    <property type="entry name" value="MFS general substrate transporter"/>
    <property type="match status" value="1"/>
</dbReference>
<proteinExistence type="inferred from homology"/>
<keyword evidence="5 8" id="KW-0812">Transmembrane</keyword>
<feature type="transmembrane region" description="Helical" evidence="8">
    <location>
        <begin position="241"/>
        <end position="258"/>
    </location>
</feature>
<comment type="subcellular location">
    <subcellularLocation>
        <location evidence="1">Cell membrane</location>
        <topology evidence="1">Multi-pass membrane protein</topology>
    </subcellularLocation>
</comment>
<evidence type="ECO:0000313" key="11">
    <source>
        <dbReference type="Proteomes" id="UP000677436"/>
    </source>
</evidence>
<dbReference type="Pfam" id="PF07690">
    <property type="entry name" value="MFS_1"/>
    <property type="match status" value="1"/>
</dbReference>
<feature type="transmembrane region" description="Helical" evidence="8">
    <location>
        <begin position="494"/>
        <end position="512"/>
    </location>
</feature>
<reference evidence="10" key="2">
    <citation type="journal article" date="2021" name="Microbiol. Resour. Announc.">
        <title>Complete Genome Sequence of Polycladomyces abyssicola JIR-001T, Isolated from Hemipelagic Sediment in Deep Seawater.</title>
        <authorList>
            <person name="Tsubouchi T."/>
            <person name="Kaneko Y."/>
        </authorList>
    </citation>
    <scope>NUCLEOTIDE SEQUENCE</scope>
    <source>
        <strain evidence="10">JIR-001</strain>
    </source>
</reference>
<dbReference type="InterPro" id="IPR020846">
    <property type="entry name" value="MFS_dom"/>
</dbReference>
<feature type="domain" description="Major facilitator superfamily (MFS) profile" evidence="9">
    <location>
        <begin position="24"/>
        <end position="517"/>
    </location>
</feature>
<keyword evidence="3" id="KW-0813">Transport</keyword>
<evidence type="ECO:0000256" key="7">
    <source>
        <dbReference type="ARBA" id="ARBA00023136"/>
    </source>
</evidence>
<keyword evidence="6 8" id="KW-1133">Transmembrane helix</keyword>
<feature type="transmembrane region" description="Helical" evidence="8">
    <location>
        <begin position="22"/>
        <end position="42"/>
    </location>
</feature>
<dbReference type="InterPro" id="IPR036259">
    <property type="entry name" value="MFS_trans_sf"/>
</dbReference>
<name>A0A8D5ZMI9_9BACL</name>
<protein>
    <submittedName>
        <fullName evidence="10">MFS transporter</fullName>
    </submittedName>
</protein>
<evidence type="ECO:0000259" key="9">
    <source>
        <dbReference type="PROSITE" id="PS50850"/>
    </source>
</evidence>
<evidence type="ECO:0000256" key="4">
    <source>
        <dbReference type="ARBA" id="ARBA00022475"/>
    </source>
</evidence>
<dbReference type="GO" id="GO:0022857">
    <property type="term" value="F:transmembrane transporter activity"/>
    <property type="evidence" value="ECO:0007669"/>
    <property type="project" value="InterPro"/>
</dbReference>